<gene>
    <name evidence="1" type="ORF">BV22DRAFT_814504</name>
</gene>
<reference evidence="1" key="1">
    <citation type="journal article" date="2021" name="New Phytol.">
        <title>Evolutionary innovations through gain and loss of genes in the ectomycorrhizal Boletales.</title>
        <authorList>
            <person name="Wu G."/>
            <person name="Miyauchi S."/>
            <person name="Morin E."/>
            <person name="Kuo A."/>
            <person name="Drula E."/>
            <person name="Varga T."/>
            <person name="Kohler A."/>
            <person name="Feng B."/>
            <person name="Cao Y."/>
            <person name="Lipzen A."/>
            <person name="Daum C."/>
            <person name="Hundley H."/>
            <person name="Pangilinan J."/>
            <person name="Johnson J."/>
            <person name="Barry K."/>
            <person name="LaButti K."/>
            <person name="Ng V."/>
            <person name="Ahrendt S."/>
            <person name="Min B."/>
            <person name="Choi I.G."/>
            <person name="Park H."/>
            <person name="Plett J.M."/>
            <person name="Magnuson J."/>
            <person name="Spatafora J.W."/>
            <person name="Nagy L.G."/>
            <person name="Henrissat B."/>
            <person name="Grigoriev I.V."/>
            <person name="Yang Z.L."/>
            <person name="Xu J."/>
            <person name="Martin F.M."/>
        </authorList>
    </citation>
    <scope>NUCLEOTIDE SEQUENCE</scope>
    <source>
        <strain evidence="1">KUC20120723A-06</strain>
    </source>
</reference>
<evidence type="ECO:0000313" key="2">
    <source>
        <dbReference type="Proteomes" id="UP000790709"/>
    </source>
</evidence>
<protein>
    <submittedName>
        <fullName evidence="1">FAD-binding domain-containing protein</fullName>
    </submittedName>
</protein>
<dbReference type="EMBL" id="MU266593">
    <property type="protein sequence ID" value="KAH7920246.1"/>
    <property type="molecule type" value="Genomic_DNA"/>
</dbReference>
<keyword evidence="2" id="KW-1185">Reference proteome</keyword>
<proteinExistence type="predicted"/>
<comment type="caution">
    <text evidence="1">The sequence shown here is derived from an EMBL/GenBank/DDBJ whole genome shotgun (WGS) entry which is preliminary data.</text>
</comment>
<evidence type="ECO:0000313" key="1">
    <source>
        <dbReference type="EMBL" id="KAH7920246.1"/>
    </source>
</evidence>
<name>A0ACB8B3G5_9AGAM</name>
<organism evidence="1 2">
    <name type="scientific">Leucogyrophana mollusca</name>
    <dbReference type="NCBI Taxonomy" id="85980"/>
    <lineage>
        <taxon>Eukaryota</taxon>
        <taxon>Fungi</taxon>
        <taxon>Dikarya</taxon>
        <taxon>Basidiomycota</taxon>
        <taxon>Agaricomycotina</taxon>
        <taxon>Agaricomycetes</taxon>
        <taxon>Agaricomycetidae</taxon>
        <taxon>Boletales</taxon>
        <taxon>Boletales incertae sedis</taxon>
        <taxon>Leucogyrophana</taxon>
    </lineage>
</organism>
<dbReference type="Proteomes" id="UP000790709">
    <property type="component" value="Unassembled WGS sequence"/>
</dbReference>
<sequence length="578" mass="61909">MQGLFCLFLLLTASTVLALNQSSPRCRCLYGDACWPSTSDFSSLQSQISQPLIYPTPTASACYPLSSPSGNCTDIQANWYNGTWRADRPGSMDITNYESFIFRNGSISACYMNTTLGAPCEQGNVPVIGVDARSVGDVQATVKFAVSHNLRVAIKNTGHDFTGRSAARNSFMLWTHHLNNITYNSTFAPEGAPPTETYDAITVGSGVLWNDAYNTVAAEGRMLIGGISVGGSTGAAGGWLQGGGHSTFSPLHGLGVDNVIEIKLVTAAGEYLTANARQHSDLFWALRGGGGGTWGVLISVAYQTHPTFPVTNVFFNATSTNTTVIKRLFTEFVRIHPALSAASFGGYATVTNASLNFFYSLPNGTDARANASFESVFGLARNLTAEGLEIAAQETGTYESFNQWYQNIPATGIVDGGILEIASRLLPTALFAEDEYEAFADKLFTVAGNEIGWNLVGGGAVSKVNPGSTGLNPAWRESLVEAVWGIQWGEGATFSEIERLRSELAVTMAQVSAIVPGAGSYFNEGSLFEPTPKQTYFGSHYDRLKGIKDEYDSTGLFIVGAGVGSDEWVDNLNCRRFD</sequence>
<accession>A0ACB8B3G5</accession>